<name>A0A2I8F3Q1_9BURK</name>
<dbReference type="EMBL" id="CP026114">
    <property type="protein sequence ID" value="AUT66292.1"/>
    <property type="molecule type" value="Genomic_DNA"/>
</dbReference>
<protein>
    <submittedName>
        <fullName evidence="2">Uncharacterized protein</fullName>
    </submittedName>
</protein>
<sequence>MTAIPDTQVGISVGLLRARWLGGFAAWCDITQPCILLPGKCGHDRSPANMSMPRHVEAKRERRAMR</sequence>
<organism evidence="2 3">
    <name type="scientific">Paraburkholderia terrae</name>
    <dbReference type="NCBI Taxonomy" id="311230"/>
    <lineage>
        <taxon>Bacteria</taxon>
        <taxon>Pseudomonadati</taxon>
        <taxon>Pseudomonadota</taxon>
        <taxon>Betaproteobacteria</taxon>
        <taxon>Burkholderiales</taxon>
        <taxon>Burkholderiaceae</taxon>
        <taxon>Paraburkholderia</taxon>
    </lineage>
</organism>
<dbReference type="KEGG" id="pter:C2L65_41865"/>
<accession>A0A2I8F3Q1</accession>
<gene>
    <name evidence="2" type="ORF">C2L65_41865</name>
</gene>
<evidence type="ECO:0000256" key="1">
    <source>
        <dbReference type="SAM" id="MobiDB-lite"/>
    </source>
</evidence>
<evidence type="ECO:0000313" key="2">
    <source>
        <dbReference type="EMBL" id="AUT66292.1"/>
    </source>
</evidence>
<evidence type="ECO:0000313" key="3">
    <source>
        <dbReference type="Proteomes" id="UP000243502"/>
    </source>
</evidence>
<proteinExistence type="predicted"/>
<dbReference type="AlphaFoldDB" id="A0A2I8F3Q1"/>
<reference evidence="2 3" key="1">
    <citation type="submission" date="2018-01" db="EMBL/GenBank/DDBJ databases">
        <title>Species boundaries and ecological features among Paraburkholderia terrae DSMZ17804T, P. hospita DSMZ17164T and P. caribensis DSMZ13236T.</title>
        <authorList>
            <person name="Pratama A.A."/>
        </authorList>
    </citation>
    <scope>NUCLEOTIDE SEQUENCE [LARGE SCALE GENOMIC DNA]</scope>
    <source>
        <strain evidence="2 3">DSM 17804</strain>
    </source>
</reference>
<dbReference type="Proteomes" id="UP000243502">
    <property type="component" value="Chromosome 4"/>
</dbReference>
<feature type="region of interest" description="Disordered" evidence="1">
    <location>
        <begin position="46"/>
        <end position="66"/>
    </location>
</feature>